<dbReference type="InterPro" id="IPR023170">
    <property type="entry name" value="HhH_base_excis_C"/>
</dbReference>
<dbReference type="GO" id="GO:0006298">
    <property type="term" value="P:mismatch repair"/>
    <property type="evidence" value="ECO:0007669"/>
    <property type="project" value="TreeGrafter"/>
</dbReference>
<dbReference type="Gene3D" id="1.10.340.30">
    <property type="entry name" value="Hypothetical protein, domain 2"/>
    <property type="match status" value="1"/>
</dbReference>
<dbReference type="InterPro" id="IPR044298">
    <property type="entry name" value="MIG/MutY"/>
</dbReference>
<dbReference type="KEGG" id="sted:SPTER_26990"/>
<dbReference type="GO" id="GO:0046872">
    <property type="term" value="F:metal ion binding"/>
    <property type="evidence" value="ECO:0007669"/>
    <property type="project" value="UniProtKB-KW"/>
</dbReference>
<proteinExistence type="inferred from homology"/>
<dbReference type="PIRSF" id="PIRSF001435">
    <property type="entry name" value="Nth"/>
    <property type="match status" value="1"/>
</dbReference>
<evidence type="ECO:0000259" key="10">
    <source>
        <dbReference type="SMART" id="SM00478"/>
    </source>
</evidence>
<keyword evidence="6" id="KW-0408">Iron</keyword>
<dbReference type="InterPro" id="IPR003265">
    <property type="entry name" value="HhH-GPD_domain"/>
</dbReference>
<feature type="domain" description="HhH-GPD" evidence="10">
    <location>
        <begin position="36"/>
        <end position="192"/>
    </location>
</feature>
<evidence type="ECO:0000256" key="4">
    <source>
        <dbReference type="ARBA" id="ARBA00022763"/>
    </source>
</evidence>
<dbReference type="GO" id="GO:0035485">
    <property type="term" value="F:adenine/guanine mispair binding"/>
    <property type="evidence" value="ECO:0007669"/>
    <property type="project" value="TreeGrafter"/>
</dbReference>
<keyword evidence="7" id="KW-0411">Iron-sulfur</keyword>
<dbReference type="InterPro" id="IPR011257">
    <property type="entry name" value="DNA_glycosylase"/>
</dbReference>
<dbReference type="REBASE" id="345217">
    <property type="entry name" value="V.Ste4440ORF27000P"/>
</dbReference>
<evidence type="ECO:0000313" key="12">
    <source>
        <dbReference type="Proteomes" id="UP000320776"/>
    </source>
</evidence>
<dbReference type="SMART" id="SM00478">
    <property type="entry name" value="ENDO3c"/>
    <property type="match status" value="1"/>
</dbReference>
<evidence type="ECO:0000256" key="2">
    <source>
        <dbReference type="ARBA" id="ARBA00008343"/>
    </source>
</evidence>
<dbReference type="Gene3D" id="1.10.1670.10">
    <property type="entry name" value="Helix-hairpin-Helix base-excision DNA repair enzymes (C-terminal)"/>
    <property type="match status" value="1"/>
</dbReference>
<evidence type="ECO:0000256" key="9">
    <source>
        <dbReference type="ARBA" id="ARBA00023295"/>
    </source>
</evidence>
<dbReference type="GO" id="GO:0000701">
    <property type="term" value="F:purine-specific mismatch base pair DNA N-glycosylase activity"/>
    <property type="evidence" value="ECO:0007669"/>
    <property type="project" value="TreeGrafter"/>
</dbReference>
<dbReference type="Proteomes" id="UP000320776">
    <property type="component" value="Chromosome"/>
</dbReference>
<dbReference type="GO" id="GO:0006284">
    <property type="term" value="P:base-excision repair"/>
    <property type="evidence" value="ECO:0007669"/>
    <property type="project" value="InterPro"/>
</dbReference>
<comment type="cofactor">
    <cofactor evidence="1">
        <name>[4Fe-4S] cluster</name>
        <dbReference type="ChEBI" id="CHEBI:49883"/>
    </cofactor>
</comment>
<keyword evidence="8" id="KW-0234">DNA repair</keyword>
<dbReference type="GO" id="GO:0032357">
    <property type="term" value="F:oxidized purine DNA binding"/>
    <property type="evidence" value="ECO:0007669"/>
    <property type="project" value="TreeGrafter"/>
</dbReference>
<dbReference type="AlphaFoldDB" id="A0A517DVG0"/>
<reference evidence="11 12" key="1">
    <citation type="submission" date="2019-02" db="EMBL/GenBank/DDBJ databases">
        <title>Closed genome of Sporomusa termitida DSM 4440.</title>
        <authorList>
            <person name="Poehlein A."/>
            <person name="Daniel R."/>
        </authorList>
    </citation>
    <scope>NUCLEOTIDE SEQUENCE [LARGE SCALE GENOMIC DNA]</scope>
    <source>
        <strain evidence="11 12">DSM 4440</strain>
    </source>
</reference>
<evidence type="ECO:0000256" key="6">
    <source>
        <dbReference type="ARBA" id="ARBA00023004"/>
    </source>
</evidence>
<dbReference type="EMBL" id="CP036259">
    <property type="protein sequence ID" value="QDR81321.1"/>
    <property type="molecule type" value="Genomic_DNA"/>
</dbReference>
<keyword evidence="5 11" id="KW-0378">Hydrolase</keyword>
<evidence type="ECO:0000256" key="1">
    <source>
        <dbReference type="ARBA" id="ARBA00001966"/>
    </source>
</evidence>
<keyword evidence="9 11" id="KW-0326">Glycosidase</keyword>
<dbReference type="PANTHER" id="PTHR42944:SF1">
    <property type="entry name" value="ADENINE DNA GLYCOSYLASE"/>
    <property type="match status" value="1"/>
</dbReference>
<dbReference type="GO" id="GO:0051536">
    <property type="term" value="F:iron-sulfur cluster binding"/>
    <property type="evidence" value="ECO:0007669"/>
    <property type="project" value="UniProtKB-KW"/>
</dbReference>
<evidence type="ECO:0000256" key="8">
    <source>
        <dbReference type="ARBA" id="ARBA00023204"/>
    </source>
</evidence>
<dbReference type="GO" id="GO:0034039">
    <property type="term" value="F:8-oxo-7,8-dihydroguanine DNA N-glycosylase activity"/>
    <property type="evidence" value="ECO:0007669"/>
    <property type="project" value="TreeGrafter"/>
</dbReference>
<keyword evidence="3" id="KW-0479">Metal-binding</keyword>
<evidence type="ECO:0000313" key="11">
    <source>
        <dbReference type="EMBL" id="QDR81321.1"/>
    </source>
</evidence>
<dbReference type="RefSeq" id="WP_144350821.1">
    <property type="nucleotide sequence ID" value="NZ_CP036259.1"/>
</dbReference>
<dbReference type="Pfam" id="PF00730">
    <property type="entry name" value="HhH-GPD"/>
    <property type="match status" value="1"/>
</dbReference>
<comment type="similarity">
    <text evidence="2">Belongs to the Nth/MutY family.</text>
</comment>
<keyword evidence="4" id="KW-0227">DNA damage</keyword>
<keyword evidence="12" id="KW-1185">Reference proteome</keyword>
<evidence type="ECO:0000256" key="7">
    <source>
        <dbReference type="ARBA" id="ARBA00023014"/>
    </source>
</evidence>
<name>A0A517DVG0_9FIRM</name>
<dbReference type="OrthoDB" id="9802365at2"/>
<dbReference type="PANTHER" id="PTHR42944">
    <property type="entry name" value="ADENINE DNA GLYCOSYLASE"/>
    <property type="match status" value="1"/>
</dbReference>
<dbReference type="CDD" id="cd00056">
    <property type="entry name" value="ENDO3c"/>
    <property type="match status" value="1"/>
</dbReference>
<sequence length="217" mass="24633">MILKNFFIDWYTTNGRYFPWRAVDETAYKILVTEIFLKQTPASSVARIWNDFFYFYPDLYTLAIADKDSLYSLIKPLGFANQRAESLKATASWLIENYQGIIPSNIDSLLQIPSVGIYTAKAVSCFAFGKHVEIVDTNVLRFFSRYFAIKVAPDIRRNKTAWDLAKDILPLGHDGDGIARKHNYGILDFTAQVCKTRKPSCSNCLLASSCLSIQSIN</sequence>
<evidence type="ECO:0000256" key="3">
    <source>
        <dbReference type="ARBA" id="ARBA00022723"/>
    </source>
</evidence>
<protein>
    <submittedName>
        <fullName evidence="11">Adenine DNA glycosylase</fullName>
        <ecNumber evidence="11">3.2.2.-</ecNumber>
    </submittedName>
</protein>
<organism evidence="11 12">
    <name type="scientific">Sporomusa termitida</name>
    <dbReference type="NCBI Taxonomy" id="2377"/>
    <lineage>
        <taxon>Bacteria</taxon>
        <taxon>Bacillati</taxon>
        <taxon>Bacillota</taxon>
        <taxon>Negativicutes</taxon>
        <taxon>Selenomonadales</taxon>
        <taxon>Sporomusaceae</taxon>
        <taxon>Sporomusa</taxon>
    </lineage>
</organism>
<gene>
    <name evidence="11" type="primary">mutY_2</name>
    <name evidence="11" type="ORF">SPTER_26990</name>
</gene>
<dbReference type="EC" id="3.2.2.-" evidence="11"/>
<evidence type="ECO:0000256" key="5">
    <source>
        <dbReference type="ARBA" id="ARBA00022801"/>
    </source>
</evidence>
<accession>A0A517DVG0</accession>
<dbReference type="SUPFAM" id="SSF48150">
    <property type="entry name" value="DNA-glycosylase"/>
    <property type="match status" value="1"/>
</dbReference>